<proteinExistence type="predicted"/>
<name>A0ABT3ZX55_9BACT</name>
<evidence type="ECO:0000313" key="1">
    <source>
        <dbReference type="EMBL" id="MCY1073975.1"/>
    </source>
</evidence>
<protein>
    <submittedName>
        <fullName evidence="1">DUF1615 family protein</fullName>
    </submittedName>
</protein>
<accession>A0ABT3ZX55</accession>
<dbReference type="Pfam" id="PF07759">
    <property type="entry name" value="DUF1615"/>
    <property type="match status" value="1"/>
</dbReference>
<reference evidence="1 2" key="1">
    <citation type="submission" date="2022-11" db="EMBL/GenBank/DDBJ databases">
        <title>Minimal conservation of predation-associated metabolite biosynthetic gene clusters underscores biosynthetic potential of Myxococcota including descriptions for ten novel species: Archangium lansinium sp. nov., Myxococcus landrumus sp. nov., Nannocystis bai.</title>
        <authorList>
            <person name="Ahearne A."/>
            <person name="Stevens C."/>
            <person name="Phillips K."/>
        </authorList>
    </citation>
    <scope>NUCLEOTIDE SEQUENCE [LARGE SCALE GENOMIC DNA]</scope>
    <source>
        <strain evidence="1 2">MIWBW</strain>
    </source>
</reference>
<dbReference type="PROSITE" id="PS51257">
    <property type="entry name" value="PROKAR_LIPOPROTEIN"/>
    <property type="match status" value="1"/>
</dbReference>
<evidence type="ECO:0000313" key="2">
    <source>
        <dbReference type="Proteomes" id="UP001207654"/>
    </source>
</evidence>
<comment type="caution">
    <text evidence="1">The sequence shown here is derived from an EMBL/GenBank/DDBJ whole genome shotgun (WGS) entry which is preliminary data.</text>
</comment>
<keyword evidence="2" id="KW-1185">Reference proteome</keyword>
<sequence>MTLVSARERWNGARFFHAGRTVLAACVLSALVACAPRQVRPQAPLPPRVTEEQATQLVPPDEKDREGWAADVLAALEAHRLYPSAEAVCSVLAVIEQESGFEANPAVPGLARIVQQKLEAYADKLGPLGPPAIKGLLEGKGPGQTRTFEQRLAQVKTERDLDRIFRELLEYYETEYPKTYIAAQLASSLFKSTRLEDLNPITTAGSMQVSVRFSEELAGGDERALQRVREELYTRGGGVYYGTARLLGYEAHYSEPLYRFADYNAGFYASRNAAVQAQISRLTGIKLVTDGDLLAYDKQGEPVDADSNSLKAILAFRERYVPDDVSERRVRKDVEKEKELAFEETDTWSAIKRVYQEETSETPAYEQLPTVVIRSPKMSGEKSTAWFAQSVNRRYQKCMNRYAALPK</sequence>
<gene>
    <name evidence="1" type="ORF">OV287_05710</name>
</gene>
<dbReference type="Proteomes" id="UP001207654">
    <property type="component" value="Unassembled WGS sequence"/>
</dbReference>
<dbReference type="EMBL" id="JAPNKA010000001">
    <property type="protein sequence ID" value="MCY1073975.1"/>
    <property type="molecule type" value="Genomic_DNA"/>
</dbReference>
<dbReference type="InterPro" id="IPR011673">
    <property type="entry name" value="DUF1615"/>
</dbReference>
<organism evidence="1 2">
    <name type="scientific">Archangium lansingense</name>
    <dbReference type="NCBI Taxonomy" id="2995310"/>
    <lineage>
        <taxon>Bacteria</taxon>
        <taxon>Pseudomonadati</taxon>
        <taxon>Myxococcota</taxon>
        <taxon>Myxococcia</taxon>
        <taxon>Myxococcales</taxon>
        <taxon>Cystobacterineae</taxon>
        <taxon>Archangiaceae</taxon>
        <taxon>Archangium</taxon>
    </lineage>
</organism>
<dbReference type="RefSeq" id="WP_267532961.1">
    <property type="nucleotide sequence ID" value="NZ_JAPNKA010000001.1"/>
</dbReference>